<comment type="caution">
    <text evidence="6">The sequence shown here is derived from an EMBL/GenBank/DDBJ whole genome shotgun (WGS) entry which is preliminary data.</text>
</comment>
<organism evidence="6 7">
    <name type="scientific">Actinoallomurus iriomotensis</name>
    <dbReference type="NCBI Taxonomy" id="478107"/>
    <lineage>
        <taxon>Bacteria</taxon>
        <taxon>Bacillati</taxon>
        <taxon>Actinomycetota</taxon>
        <taxon>Actinomycetes</taxon>
        <taxon>Streptosporangiales</taxon>
        <taxon>Thermomonosporaceae</taxon>
        <taxon>Actinoallomurus</taxon>
    </lineage>
</organism>
<dbReference type="RefSeq" id="WP_285624822.1">
    <property type="nucleotide sequence ID" value="NZ_BSTJ01000005.1"/>
</dbReference>
<dbReference type="InterPro" id="IPR000413">
    <property type="entry name" value="Integrin_alpha"/>
</dbReference>
<dbReference type="PANTHER" id="PTHR23221:SF7">
    <property type="entry name" value="PHOSPHATIDYLINOSITOL-GLYCAN-SPECIFIC PHOSPHOLIPASE D"/>
    <property type="match status" value="1"/>
</dbReference>
<dbReference type="InterPro" id="IPR013517">
    <property type="entry name" value="FG-GAP"/>
</dbReference>
<feature type="chain" id="PRO_5040878055" description="FG-GAP repeat protein" evidence="5">
    <location>
        <begin position="29"/>
        <end position="472"/>
    </location>
</feature>
<dbReference type="SUPFAM" id="SSF69318">
    <property type="entry name" value="Integrin alpha N-terminal domain"/>
    <property type="match status" value="1"/>
</dbReference>
<dbReference type="PROSITE" id="PS51470">
    <property type="entry name" value="FG_GAP"/>
    <property type="match status" value="2"/>
</dbReference>
<dbReference type="Proteomes" id="UP001165135">
    <property type="component" value="Unassembled WGS sequence"/>
</dbReference>
<evidence type="ECO:0000256" key="1">
    <source>
        <dbReference type="ARBA" id="ARBA00022729"/>
    </source>
</evidence>
<evidence type="ECO:0000256" key="3">
    <source>
        <dbReference type="ARBA" id="ARBA00022801"/>
    </source>
</evidence>
<evidence type="ECO:0000256" key="5">
    <source>
        <dbReference type="SAM" id="SignalP"/>
    </source>
</evidence>
<feature type="signal peptide" evidence="5">
    <location>
        <begin position="1"/>
        <end position="28"/>
    </location>
</feature>
<sequence length="472" mass="46493">MRRRLFTRGAAALATTAALMVIAGPAHSATSAQPGHDFNGDGYQDIAIGGPGGTVDGLGGAGYVTIVYGSKNGLDPANGVTISQASAGVPDDPEEGDAFGSSLAAGDFNGDGFADLAVGSLGESIDGNTTSGSVTVLFGSADGLGNGYLVPGDRAIGSAVGAGDVNGDGQVDLLVGSRSVYVTGTVDTYSFPHGGYDNPAISLGGEDGWGGEDGIITGDVNGDGYTDVLAAWTAVGGTPEVYYLPGSANGIQGDARVLVDGGVSIAVGDIDKDGHADLVAGQPAGYTGGQIEVEYGTANGFTGGRVQTIDQNTSGVPGTSVYGDQFGSAVAVGDVDGDGYPDVAVGAQGKAVHGATAAGEVVVLRGGGSGLTTAKAKAFTQDSSGVPDTAEQGDEFGWLVSLIDHNADGRADLTASAVGENKSWDGAPYGAGVVTTLRGSNSGTTTKNAMTFGPAAFGQNPTDARYGWAITP</sequence>
<dbReference type="AlphaFoldDB" id="A0A9W6RMA6"/>
<keyword evidence="1 5" id="KW-0732">Signal</keyword>
<evidence type="ECO:0000256" key="4">
    <source>
        <dbReference type="ARBA" id="ARBA00023180"/>
    </source>
</evidence>
<name>A0A9W6RMA6_9ACTN</name>
<keyword evidence="2" id="KW-0677">Repeat</keyword>
<dbReference type="Gene3D" id="2.130.10.130">
    <property type="entry name" value="Integrin alpha, N-terminal"/>
    <property type="match status" value="5"/>
</dbReference>
<accession>A0A9W6RMA6</accession>
<dbReference type="PANTHER" id="PTHR23221">
    <property type="entry name" value="GLYCOSYLPHOSPHATIDYLINOSITOL PHOSPHOLIPASE D"/>
    <property type="match status" value="1"/>
</dbReference>
<evidence type="ECO:0000313" key="6">
    <source>
        <dbReference type="EMBL" id="GLY76450.1"/>
    </source>
</evidence>
<evidence type="ECO:0000256" key="2">
    <source>
        <dbReference type="ARBA" id="ARBA00022737"/>
    </source>
</evidence>
<dbReference type="GO" id="GO:0007155">
    <property type="term" value="P:cell adhesion"/>
    <property type="evidence" value="ECO:0007669"/>
    <property type="project" value="InterPro"/>
</dbReference>
<keyword evidence="3" id="KW-0378">Hydrolase</keyword>
<dbReference type="EMBL" id="BSTJ01000005">
    <property type="protein sequence ID" value="GLY76450.1"/>
    <property type="molecule type" value="Genomic_DNA"/>
</dbReference>
<proteinExistence type="predicted"/>
<evidence type="ECO:0000313" key="7">
    <source>
        <dbReference type="Proteomes" id="UP001165135"/>
    </source>
</evidence>
<protein>
    <recommendedName>
        <fullName evidence="8">FG-GAP repeat protein</fullName>
    </recommendedName>
</protein>
<dbReference type="InterPro" id="IPR013519">
    <property type="entry name" value="Int_alpha_beta-p"/>
</dbReference>
<dbReference type="InterPro" id="IPR028994">
    <property type="entry name" value="Integrin_alpha_N"/>
</dbReference>
<keyword evidence="4" id="KW-0325">Glycoprotein</keyword>
<dbReference type="Pfam" id="PF01839">
    <property type="entry name" value="FG-GAP"/>
    <property type="match status" value="4"/>
</dbReference>
<dbReference type="GO" id="GO:0008305">
    <property type="term" value="C:integrin complex"/>
    <property type="evidence" value="ECO:0007669"/>
    <property type="project" value="InterPro"/>
</dbReference>
<dbReference type="SMART" id="SM00191">
    <property type="entry name" value="Int_alpha"/>
    <property type="match status" value="6"/>
</dbReference>
<reference evidence="6" key="1">
    <citation type="submission" date="2023-03" db="EMBL/GenBank/DDBJ databases">
        <title>Actinoallomurus iriomotensis NBRC 103681.</title>
        <authorList>
            <person name="Ichikawa N."/>
            <person name="Sato H."/>
            <person name="Tonouchi N."/>
        </authorList>
    </citation>
    <scope>NUCLEOTIDE SEQUENCE</scope>
    <source>
        <strain evidence="6">NBRC 103681</strain>
    </source>
</reference>
<evidence type="ECO:0008006" key="8">
    <source>
        <dbReference type="Google" id="ProtNLM"/>
    </source>
</evidence>
<dbReference type="Pfam" id="PF13517">
    <property type="entry name" value="FG-GAP_3"/>
    <property type="match status" value="1"/>
</dbReference>
<dbReference type="GO" id="GO:0016787">
    <property type="term" value="F:hydrolase activity"/>
    <property type="evidence" value="ECO:0007669"/>
    <property type="project" value="UniProtKB-KW"/>
</dbReference>
<gene>
    <name evidence="6" type="ORF">Airi01_047170</name>
</gene>
<dbReference type="PRINTS" id="PR01185">
    <property type="entry name" value="INTEGRINA"/>
</dbReference>